<sequence length="180" mass="20032">MIIALLPGQRLAAFRQEATMLLDKTARVHLWDLTGGESAEESPDFAIELADLVDAFYDRLDGVSVRADRDPGGYHEYIDVIAKGNACSIVDINIVIEFEIAKPTTDYMTLLRVLSVVFIGIIKGAGMHVLPWRWRDYVEAKWFNSYGRTTDGVFAKEGAVWVVGEATGGVAASCWWWEAM</sequence>
<protein>
    <submittedName>
        <fullName evidence="1">Uncharacterized protein</fullName>
    </submittedName>
</protein>
<gene>
    <name evidence="1" type="ORF">B296_00043749</name>
</gene>
<evidence type="ECO:0000313" key="1">
    <source>
        <dbReference type="EMBL" id="RRT62017.1"/>
    </source>
</evidence>
<accession>A0A426ZDE7</accession>
<dbReference type="Pfam" id="PF04720">
    <property type="entry name" value="PDDEXK_6"/>
    <property type="match status" value="1"/>
</dbReference>
<dbReference type="PANTHER" id="PTHR31579">
    <property type="entry name" value="OS03G0796600 PROTEIN"/>
    <property type="match status" value="1"/>
</dbReference>
<evidence type="ECO:0000313" key="2">
    <source>
        <dbReference type="Proteomes" id="UP000287651"/>
    </source>
</evidence>
<dbReference type="PANTHER" id="PTHR31579:SF42">
    <property type="entry name" value="DUF506 FAMILY PROTEIN (DUF506)"/>
    <property type="match status" value="1"/>
</dbReference>
<reference evidence="1 2" key="1">
    <citation type="journal article" date="2014" name="Agronomy (Basel)">
        <title>A Draft Genome Sequence for Ensete ventricosum, the Drought-Tolerant Tree Against Hunger.</title>
        <authorList>
            <person name="Harrison J."/>
            <person name="Moore K.A."/>
            <person name="Paszkiewicz K."/>
            <person name="Jones T."/>
            <person name="Grant M."/>
            <person name="Ambacheew D."/>
            <person name="Muzemil S."/>
            <person name="Studholme D.J."/>
        </authorList>
    </citation>
    <scope>NUCLEOTIDE SEQUENCE [LARGE SCALE GENOMIC DNA]</scope>
</reference>
<dbReference type="EMBL" id="AMZH03007158">
    <property type="protein sequence ID" value="RRT62017.1"/>
    <property type="molecule type" value="Genomic_DNA"/>
</dbReference>
<organism evidence="1 2">
    <name type="scientific">Ensete ventricosum</name>
    <name type="common">Abyssinian banana</name>
    <name type="synonym">Musa ensete</name>
    <dbReference type="NCBI Taxonomy" id="4639"/>
    <lineage>
        <taxon>Eukaryota</taxon>
        <taxon>Viridiplantae</taxon>
        <taxon>Streptophyta</taxon>
        <taxon>Embryophyta</taxon>
        <taxon>Tracheophyta</taxon>
        <taxon>Spermatophyta</taxon>
        <taxon>Magnoliopsida</taxon>
        <taxon>Liliopsida</taxon>
        <taxon>Zingiberales</taxon>
        <taxon>Musaceae</taxon>
        <taxon>Ensete</taxon>
    </lineage>
</organism>
<comment type="caution">
    <text evidence="1">The sequence shown here is derived from an EMBL/GenBank/DDBJ whole genome shotgun (WGS) entry which is preliminary data.</text>
</comment>
<proteinExistence type="predicted"/>
<name>A0A426ZDE7_ENSVE</name>
<dbReference type="AlphaFoldDB" id="A0A426ZDE7"/>
<dbReference type="Proteomes" id="UP000287651">
    <property type="component" value="Unassembled WGS sequence"/>
</dbReference>
<dbReference type="InterPro" id="IPR006502">
    <property type="entry name" value="PDDEXK-like"/>
</dbReference>